<feature type="domain" description="Laminin G" evidence="8">
    <location>
        <begin position="1"/>
        <end position="170"/>
    </location>
</feature>
<feature type="repeat" description="CSPG" evidence="5">
    <location>
        <begin position="874"/>
        <end position="963"/>
    </location>
</feature>
<evidence type="ECO:0000259" key="8">
    <source>
        <dbReference type="PROSITE" id="PS50025"/>
    </source>
</evidence>
<dbReference type="InterPro" id="IPR013320">
    <property type="entry name" value="ConA-like_dom_sf"/>
</dbReference>
<evidence type="ECO:0000313" key="9">
    <source>
        <dbReference type="Ensembl" id="ENSCMIP00000023581.1"/>
    </source>
</evidence>
<dbReference type="STRING" id="7868.ENSCMIP00000023581"/>
<dbReference type="Ensembl" id="ENSCMIT00000023982.1">
    <property type="protein sequence ID" value="ENSCMIP00000023581.1"/>
    <property type="gene ID" value="ENSCMIG00000010523.1"/>
</dbReference>
<evidence type="ECO:0000256" key="3">
    <source>
        <dbReference type="ARBA" id="ARBA00023180"/>
    </source>
</evidence>
<reference evidence="9" key="4">
    <citation type="submission" date="2025-08" db="UniProtKB">
        <authorList>
            <consortium name="Ensembl"/>
        </authorList>
    </citation>
    <scope>IDENTIFICATION</scope>
</reference>
<feature type="repeat" description="CSPG" evidence="5">
    <location>
        <begin position="408"/>
        <end position="503"/>
    </location>
</feature>
<evidence type="ECO:0000256" key="4">
    <source>
        <dbReference type="PROSITE-ProRule" id="PRU00122"/>
    </source>
</evidence>
<feature type="repeat" description="CSPG" evidence="5">
    <location>
        <begin position="1761"/>
        <end position="1853"/>
    </location>
</feature>
<dbReference type="PANTHER" id="PTHR45739">
    <property type="entry name" value="MATRIX PROTEIN, PUTATIVE-RELATED"/>
    <property type="match status" value="1"/>
</dbReference>
<dbReference type="PANTHER" id="PTHR45739:SF13">
    <property type="entry name" value="CHONDROITIN SULFATE PROTEOGLYCAN 4"/>
    <property type="match status" value="1"/>
</dbReference>
<evidence type="ECO:0000256" key="7">
    <source>
        <dbReference type="SAM" id="Phobius"/>
    </source>
</evidence>
<protein>
    <submittedName>
        <fullName evidence="9">Chondroitin sulfate proteoglycan 4</fullName>
    </submittedName>
</protein>
<evidence type="ECO:0000313" key="10">
    <source>
        <dbReference type="Proteomes" id="UP000314986"/>
    </source>
</evidence>
<evidence type="ECO:0000256" key="2">
    <source>
        <dbReference type="ARBA" id="ARBA00022737"/>
    </source>
</evidence>
<keyword evidence="7" id="KW-0812">Transmembrane</keyword>
<keyword evidence="1" id="KW-0732">Signal</keyword>
<reference evidence="10" key="3">
    <citation type="journal article" date="2014" name="Nature">
        <title>Elephant shark genome provides unique insights into gnathostome evolution.</title>
        <authorList>
            <consortium name="International Elephant Shark Genome Sequencing Consortium"/>
            <person name="Venkatesh B."/>
            <person name="Lee A.P."/>
            <person name="Ravi V."/>
            <person name="Maurya A.K."/>
            <person name="Lian M.M."/>
            <person name="Swann J.B."/>
            <person name="Ohta Y."/>
            <person name="Flajnik M.F."/>
            <person name="Sutoh Y."/>
            <person name="Kasahara M."/>
            <person name="Hoon S."/>
            <person name="Gangu V."/>
            <person name="Roy S.W."/>
            <person name="Irimia M."/>
            <person name="Korzh V."/>
            <person name="Kondrychyn I."/>
            <person name="Lim Z.W."/>
            <person name="Tay B.H."/>
            <person name="Tohari S."/>
            <person name="Kong K.W."/>
            <person name="Ho S."/>
            <person name="Lorente-Galdos B."/>
            <person name="Quilez J."/>
            <person name="Marques-Bonet T."/>
            <person name="Raney B.J."/>
            <person name="Ingham P.W."/>
            <person name="Tay A."/>
            <person name="Hillier L.W."/>
            <person name="Minx P."/>
            <person name="Boehm T."/>
            <person name="Wilson R.K."/>
            <person name="Brenner S."/>
            <person name="Warren W.C."/>
        </authorList>
    </citation>
    <scope>NUCLEOTIDE SEQUENCE [LARGE SCALE GENOMIC DNA]</scope>
</reference>
<feature type="repeat" description="CSPG" evidence="5">
    <location>
        <begin position="1629"/>
        <end position="1725"/>
    </location>
</feature>
<keyword evidence="7" id="KW-1133">Transmembrane helix</keyword>
<dbReference type="Pfam" id="PF16184">
    <property type="entry name" value="Cadherin_3"/>
    <property type="match status" value="12"/>
</dbReference>
<dbReference type="SMART" id="SM00282">
    <property type="entry name" value="LamG"/>
    <property type="match status" value="2"/>
</dbReference>
<dbReference type="InterPro" id="IPR001791">
    <property type="entry name" value="Laminin_G"/>
</dbReference>
<sequence>VSFFGDSYVEVSELGVFASFSLSIKFLTSRRNGFLFLAEGQSDYLLTELHSGVLQVKLKLGSEEAVIHSLSGLKLNNLVWHDVLLMHDNGILTLTVDELFTTSVKVPGELNVDNGLYVGGPGELRSPYLTSASPPFRGCISKAVFNDNDILRPLISQPRYKTLHEVELGCSQVLTAGNDDPISFLGPKSYVSFPSWNAKEEGIFQCSLKTVVLEAPLLYHLGQQNNFIALEITQGHLRVMLDKGSGIYVLENARFISDGKWHTVTLSAHINQIELIVDGERAEQTFLSEDEENYLDLEGHLFIGGIDKKVLAEIRNRDLSTILGEQTVSGSFVGCIQDLKVNSVKKSLPDAILTKGIYTECEDEESVANGQFEDPVTPSASHVQVPTASPTFAPCLLSKNMPEAFNNFTRLLSLRPLIVKEGGGAVLELEHVHPTLDLSSIRVRHSQVLFKVTEDGIHGRLKVNLPGARSRKAFTLLDVINRHIIYNHDGSEGPLDWLTFDVSVYSKQEIPDCLKQGQRYIFTINITPVNDPPELIFPNGNLMMILENTWKALGPDVVQAVDVDTNCAELRIMVVSGSGLGYIHNVKNPDQRIGEFSCQDLEAGDIRYVHRGNEDSQLTMQVSDGERVSAASLLRITVLEPDLQVGNNTGLILPQGGTSFITISNLSVETNVMEQRVDVWYNITDVLYYGEVQKQDTDGEWKPVNQFQQQDLELGHLRYFSTDPESREIDMTERLHFAARVGQKLLENNIFLIKIKRAKITLVTMAPNELMNIRRGMITQDALEAAVEDKTVSADQLRYVILKSPVNGKLLVANEELVVGSTFTQEDLKQIGLTYIAMIRNAEETEDSFQFQVFFESRHSPVYTYPILIAIDPELPALVIKGLVVMEGGTQSITENELFVKSESSIAFAYNITHGPQHGKLIAQASGQGPITTFTNEDILQERLWYKHDDSESEEDEFGFVVLKQFEGEADSESNQVHGIMRISIQPQNDQPPMQVVDKIFNITVNGQRLLTTEQLRFHDADSDFDDSQLIYTKWSISNGDIVSAADTAQTLSRFTQEDMEKKRVLFEHHGAHRGRFQLQVSDGVHQTTAVMDVQASDPYLRLITNTKLMVLQRQEATINGLHLSVESNMDIRSEEEIIYQVTDPPGYGEILVNGEVGLAFSQQDINQGQVVYRHNGNRQSKDSFNFLVGVNQMQVMGTFGIQIFLESHRNSPTVLHNKKLFVKQGKATTISKEQLAPSDVIYTVKTPPLHGQLVMVTDSQPLARQGHIQSFSQKDINRGKIQYFNSRLSPQGDVFILDVTNGYQTVEGLTVFVEVIPDAVLSVTQNISVREGDLEAITEQVLNVSSYLTNLNLDLNFFIVEAPQRGIIEHQRRPGVRLSQFTMEEGRVFYAHDNSETLTDSFTLVLNSSAIARLSQPVTVTVSVVPVNDEVPVISVNTGLELWEDTVAAITQDMLNSEDRDSPPEKVVYSISSPSNGHVTLTSSLESNILQFTQAQINAGEIRFAHYGSLLGGFQFEVSDGVNHSPTQLFMVSAKRSDILIEIKEHLRVYPGKTHRAWQVMQVSQLIYPLLYQQLEAGTVFYQHNRPNEPFWKAQDSLQFTVSTLFATSEKQILKVWISFEVQNSEQKTQLWNNKGLVVSEGQSAVIDQSVLDASNLLESIQTSEQSAYDVVFEVTAQPEHGILSVADTSKVQYFFQSDLVDSKLRYTHDNSDTLTDHLVIRAWLSPKRKIFSNPAVDGKTIVISEIFNITVTPASVNPLLLLTQIVTLHVLQGSSLELTQDHMYTLAPDNGPEEIQYNIIDDPGNGFFAHKVLDSAVIKHFTQADINTGRVLFKATGNPSTSTFHFSVSVEKHLPVTGSVTTEVTAVIVSVIHNRNILLLQGDEMIPITREELLVDSNSNESILYKITQQPSKGSLSVNQTVVSRFTQKHIDDGELKYHMTNLSDSQDSFRFLALTRGGNVSGTVNITVKPLVRVERNLQWPRGTTVLIDVDTLDASELFNRSRSIPSFNIVREPTVGRLIIVHEQNGTQRPLGNKFTQSDLEEGKVAIEVFDYGETGSSSKTDSIQFILTADGVPPGIGTLEFNTIPYVPTQHYNATLLKILSLGDSMLPKSSSSPTERRGSMSTSSSIITRPQPTATNEKILVSTDNSLMAIIITVILIALLLLIAFIVVFYIMKRNKTGKHNVQVAASKPKNGTVEKETFRKTELAQSVPLVPVTPLNGAQPNTSHGDNDPNQFCRTSNPPLKTNQYWV</sequence>
<comment type="caution">
    <text evidence="4">Lacks conserved residue(s) required for the propagation of feature annotation.</text>
</comment>
<dbReference type="CDD" id="cd00110">
    <property type="entry name" value="LamG"/>
    <property type="match status" value="2"/>
</dbReference>
<feature type="transmembrane region" description="Helical" evidence="7">
    <location>
        <begin position="2153"/>
        <end position="2177"/>
    </location>
</feature>
<keyword evidence="2" id="KW-0677">Repeat</keyword>
<dbReference type="PROSITE" id="PS50025">
    <property type="entry name" value="LAM_G_DOMAIN"/>
    <property type="match status" value="2"/>
</dbReference>
<feature type="repeat" description="CSPG" evidence="5">
    <location>
        <begin position="1432"/>
        <end position="1522"/>
    </location>
</feature>
<feature type="region of interest" description="Disordered" evidence="6">
    <location>
        <begin position="2217"/>
        <end position="2254"/>
    </location>
</feature>
<evidence type="ECO:0000256" key="1">
    <source>
        <dbReference type="ARBA" id="ARBA00022729"/>
    </source>
</evidence>
<evidence type="ECO:0000256" key="6">
    <source>
        <dbReference type="SAM" id="MobiDB-lite"/>
    </source>
</evidence>
<gene>
    <name evidence="9" type="primary">cspg4</name>
</gene>
<dbReference type="InterPro" id="IPR051561">
    <property type="entry name" value="FRAS1_ECM"/>
</dbReference>
<reference evidence="10" key="2">
    <citation type="journal article" date="2007" name="PLoS Biol.">
        <title>Survey sequencing and comparative analysis of the elephant shark (Callorhinchus milii) genome.</title>
        <authorList>
            <person name="Venkatesh B."/>
            <person name="Kirkness E.F."/>
            <person name="Loh Y.H."/>
            <person name="Halpern A.L."/>
            <person name="Lee A.P."/>
            <person name="Johnson J."/>
            <person name="Dandona N."/>
            <person name="Viswanathan L.D."/>
            <person name="Tay A."/>
            <person name="Venter J.C."/>
            <person name="Strausberg R.L."/>
            <person name="Brenner S."/>
        </authorList>
    </citation>
    <scope>NUCLEOTIDE SEQUENCE [LARGE SCALE GENOMIC DNA]</scope>
</reference>
<name>A0A4W3I7Z5_CALMI</name>
<keyword evidence="3" id="KW-0325">Glycoprotein</keyword>
<reference evidence="10" key="1">
    <citation type="journal article" date="2006" name="Science">
        <title>Ancient noncoding elements conserved in the human genome.</title>
        <authorList>
            <person name="Venkatesh B."/>
            <person name="Kirkness E.F."/>
            <person name="Loh Y.H."/>
            <person name="Halpern A.L."/>
            <person name="Lee A.P."/>
            <person name="Johnson J."/>
            <person name="Dandona N."/>
            <person name="Viswanathan L.D."/>
            <person name="Tay A."/>
            <person name="Venter J.C."/>
            <person name="Strausberg R.L."/>
            <person name="Brenner S."/>
        </authorList>
    </citation>
    <scope>NUCLEOTIDE SEQUENCE [LARGE SCALE GENOMIC DNA]</scope>
</reference>
<dbReference type="InterPro" id="IPR039005">
    <property type="entry name" value="CSPG_rpt"/>
</dbReference>
<organism evidence="9 10">
    <name type="scientific">Callorhinchus milii</name>
    <name type="common">Ghost shark</name>
    <dbReference type="NCBI Taxonomy" id="7868"/>
    <lineage>
        <taxon>Eukaryota</taxon>
        <taxon>Metazoa</taxon>
        <taxon>Chordata</taxon>
        <taxon>Craniata</taxon>
        <taxon>Vertebrata</taxon>
        <taxon>Chondrichthyes</taxon>
        <taxon>Holocephali</taxon>
        <taxon>Chimaeriformes</taxon>
        <taxon>Callorhinchidae</taxon>
        <taxon>Callorhinchus</taxon>
    </lineage>
</organism>
<reference evidence="9" key="5">
    <citation type="submission" date="2025-09" db="UniProtKB">
        <authorList>
            <consortium name="Ensembl"/>
        </authorList>
    </citation>
    <scope>IDENTIFICATION</scope>
</reference>
<dbReference type="GO" id="GO:0009653">
    <property type="term" value="P:anatomical structure morphogenesis"/>
    <property type="evidence" value="ECO:0007669"/>
    <property type="project" value="TreeGrafter"/>
</dbReference>
<dbReference type="OMA" id="PWPQGTT"/>
<dbReference type="GeneTree" id="ENSGT00940000154091"/>
<feature type="compositionally biased region" description="Polar residues" evidence="6">
    <location>
        <begin position="2223"/>
        <end position="2254"/>
    </location>
</feature>
<feature type="domain" description="Laminin G" evidence="8">
    <location>
        <begin position="180"/>
        <end position="361"/>
    </location>
</feature>
<dbReference type="PROSITE" id="PS51854">
    <property type="entry name" value="CSPG"/>
    <property type="match status" value="11"/>
</dbReference>
<feature type="repeat" description="CSPG" evidence="5">
    <location>
        <begin position="1972"/>
        <end position="2073"/>
    </location>
</feature>
<feature type="repeat" description="CSPG" evidence="5">
    <location>
        <begin position="1319"/>
        <end position="1408"/>
    </location>
</feature>
<dbReference type="Pfam" id="PF02210">
    <property type="entry name" value="Laminin_G_2"/>
    <property type="match status" value="2"/>
</dbReference>
<dbReference type="Gene3D" id="2.60.120.200">
    <property type="match status" value="2"/>
</dbReference>
<dbReference type="SUPFAM" id="SSF49899">
    <property type="entry name" value="Concanavalin A-like lectins/glucanases"/>
    <property type="match status" value="2"/>
</dbReference>
<dbReference type="InParanoid" id="A0A4W3I7Z5"/>
<feature type="repeat" description="CSPG" evidence="5">
    <location>
        <begin position="1100"/>
        <end position="1190"/>
    </location>
</feature>
<feature type="repeat" description="CSPG" evidence="5">
    <location>
        <begin position="642"/>
        <end position="736"/>
    </location>
</feature>
<feature type="repeat" description="CSPG" evidence="5">
    <location>
        <begin position="992"/>
        <end position="1084"/>
    </location>
</feature>
<keyword evidence="10" id="KW-1185">Reference proteome</keyword>
<evidence type="ECO:0000256" key="5">
    <source>
        <dbReference type="PROSITE-ProRule" id="PRU01201"/>
    </source>
</evidence>
<keyword evidence="7" id="KW-0472">Membrane</keyword>
<accession>A0A4W3I7Z5</accession>
<feature type="region of interest" description="Disordered" evidence="6">
    <location>
        <begin position="2113"/>
        <end position="2135"/>
    </location>
</feature>
<proteinExistence type="predicted"/>
<dbReference type="Proteomes" id="UP000314986">
    <property type="component" value="Unassembled WGS sequence"/>
</dbReference>
<feature type="repeat" description="CSPG" evidence="5">
    <location>
        <begin position="533"/>
        <end position="625"/>
    </location>
</feature>